<evidence type="ECO:0000259" key="5">
    <source>
        <dbReference type="Pfam" id="PF00496"/>
    </source>
</evidence>
<evidence type="ECO:0000256" key="3">
    <source>
        <dbReference type="ARBA" id="ARBA00022729"/>
    </source>
</evidence>
<dbReference type="PANTHER" id="PTHR30290">
    <property type="entry name" value="PERIPLASMIC BINDING COMPONENT OF ABC TRANSPORTER"/>
    <property type="match status" value="1"/>
</dbReference>
<keyword evidence="7" id="KW-1185">Reference proteome</keyword>
<keyword evidence="2" id="KW-0813">Transport</keyword>
<comment type="caution">
    <text evidence="6">The sequence shown here is derived from an EMBL/GenBank/DDBJ whole genome shotgun (WGS) entry which is preliminary data.</text>
</comment>
<dbReference type="InterPro" id="IPR030678">
    <property type="entry name" value="Peptide/Ni-bd"/>
</dbReference>
<organism evidence="6 7">
    <name type="scientific">Phytohabitans kaempferiae</name>
    <dbReference type="NCBI Taxonomy" id="1620943"/>
    <lineage>
        <taxon>Bacteria</taxon>
        <taxon>Bacillati</taxon>
        <taxon>Actinomycetota</taxon>
        <taxon>Actinomycetes</taxon>
        <taxon>Micromonosporales</taxon>
        <taxon>Micromonosporaceae</taxon>
    </lineage>
</organism>
<feature type="domain" description="Solute-binding protein family 5" evidence="5">
    <location>
        <begin position="82"/>
        <end position="436"/>
    </location>
</feature>
<dbReference type="InterPro" id="IPR039424">
    <property type="entry name" value="SBP_5"/>
</dbReference>
<protein>
    <submittedName>
        <fullName evidence="6">ABC transporter substrate-binding protein</fullName>
    </submittedName>
</protein>
<sequence>MRERRRWQAALACAVLVLSLAACGGGAPAGGPDTGAVPAGGTLRVAIGQPEADLNGLEYKTHAFNVLDQIYEPLVRYGPRGEVLPGLAERWEVSPDGLTLTFHLRGGVTFSDGEAFTAPVARTDMERWIGDTPFLGISRQTSAIEAPDERTLVLRLKGPYYPALQELTLMRPVRFRSPASFDAAGNYLKPVGTGPYQVESVSQTEITLVRNDTYWGGRPNLDRVVFAVMPNSQARLAALKAGEVDVIGGDYLAPLAPEETLDLRAHAGVSLLSEPSSTNLLLAFNTTTGNRALADPRVREAVNRALDRDAYAKALFHDLAKPATQVFPPAIPYAPRQPRDLTLDQGRARDLLGQAGQSAVSLRLILDTGMLPQARTLSEAIQADLAKVGIQVEIEQLDSAAYTDTAAKRDYDLLFYLTYGPPYDPFAMLNANFRSTVPAFLYTAPDLDGLVDAALASTSEQARAAAYEKVWSRLNDDWAVAPVVELPRVWAVGPAVKGFELGVTEYDLPLTKVGVAR</sequence>
<reference evidence="6 7" key="1">
    <citation type="submission" date="2024-09" db="EMBL/GenBank/DDBJ databases">
        <authorList>
            <person name="Sun Q."/>
            <person name="Mori K."/>
        </authorList>
    </citation>
    <scope>NUCLEOTIDE SEQUENCE [LARGE SCALE GENOMIC DNA]</scope>
    <source>
        <strain evidence="6 7">TBRC 3947</strain>
    </source>
</reference>
<gene>
    <name evidence="6" type="ORF">ACFFIA_29710</name>
</gene>
<proteinExistence type="inferred from homology"/>
<evidence type="ECO:0000256" key="4">
    <source>
        <dbReference type="SAM" id="SignalP"/>
    </source>
</evidence>
<dbReference type="PANTHER" id="PTHR30290:SF9">
    <property type="entry name" value="OLIGOPEPTIDE-BINDING PROTEIN APPA"/>
    <property type="match status" value="1"/>
</dbReference>
<feature type="signal peptide" evidence="4">
    <location>
        <begin position="1"/>
        <end position="29"/>
    </location>
</feature>
<dbReference type="RefSeq" id="WP_377256952.1">
    <property type="nucleotide sequence ID" value="NZ_JBHLUH010000061.1"/>
</dbReference>
<evidence type="ECO:0000313" key="7">
    <source>
        <dbReference type="Proteomes" id="UP001589867"/>
    </source>
</evidence>
<dbReference type="Pfam" id="PF00496">
    <property type="entry name" value="SBP_bac_5"/>
    <property type="match status" value="1"/>
</dbReference>
<name>A0ABV6MAV7_9ACTN</name>
<feature type="chain" id="PRO_5045769492" evidence="4">
    <location>
        <begin position="30"/>
        <end position="517"/>
    </location>
</feature>
<dbReference type="PROSITE" id="PS51257">
    <property type="entry name" value="PROKAR_LIPOPROTEIN"/>
    <property type="match status" value="1"/>
</dbReference>
<dbReference type="Gene3D" id="3.10.105.10">
    <property type="entry name" value="Dipeptide-binding Protein, Domain 3"/>
    <property type="match status" value="1"/>
</dbReference>
<dbReference type="Proteomes" id="UP001589867">
    <property type="component" value="Unassembled WGS sequence"/>
</dbReference>
<evidence type="ECO:0000256" key="1">
    <source>
        <dbReference type="ARBA" id="ARBA00005695"/>
    </source>
</evidence>
<comment type="similarity">
    <text evidence="1">Belongs to the bacterial solute-binding protein 5 family.</text>
</comment>
<accession>A0ABV6MAV7</accession>
<dbReference type="InterPro" id="IPR000914">
    <property type="entry name" value="SBP_5_dom"/>
</dbReference>
<evidence type="ECO:0000313" key="6">
    <source>
        <dbReference type="EMBL" id="MFC0531833.1"/>
    </source>
</evidence>
<dbReference type="EMBL" id="JBHLUH010000061">
    <property type="protein sequence ID" value="MFC0531833.1"/>
    <property type="molecule type" value="Genomic_DNA"/>
</dbReference>
<dbReference type="PIRSF" id="PIRSF002741">
    <property type="entry name" value="MppA"/>
    <property type="match status" value="1"/>
</dbReference>
<dbReference type="SUPFAM" id="SSF53850">
    <property type="entry name" value="Periplasmic binding protein-like II"/>
    <property type="match status" value="1"/>
</dbReference>
<evidence type="ECO:0000256" key="2">
    <source>
        <dbReference type="ARBA" id="ARBA00022448"/>
    </source>
</evidence>
<keyword evidence="3 4" id="KW-0732">Signal</keyword>
<dbReference type="Gene3D" id="3.40.190.10">
    <property type="entry name" value="Periplasmic binding protein-like II"/>
    <property type="match status" value="1"/>
</dbReference>